<keyword evidence="5 9" id="KW-0653">Protein transport</keyword>
<evidence type="ECO:0000313" key="10">
    <source>
        <dbReference type="EMBL" id="KAH3821103.1"/>
    </source>
</evidence>
<evidence type="ECO:0000256" key="3">
    <source>
        <dbReference type="ARBA" id="ARBA00022448"/>
    </source>
</evidence>
<name>A0A9D4JUK2_DREPO</name>
<dbReference type="EMBL" id="JAIWYP010000005">
    <property type="protein sequence ID" value="KAH3821103.1"/>
    <property type="molecule type" value="Genomic_DNA"/>
</dbReference>
<dbReference type="Pfam" id="PF04178">
    <property type="entry name" value="Got1"/>
    <property type="match status" value="1"/>
</dbReference>
<dbReference type="PANTHER" id="PTHR23137">
    <property type="entry name" value="VESICLE TRANSPORT PROTEIN-RELATED"/>
    <property type="match status" value="1"/>
</dbReference>
<reference evidence="10" key="2">
    <citation type="submission" date="2020-11" db="EMBL/GenBank/DDBJ databases">
        <authorList>
            <person name="McCartney M.A."/>
            <person name="Auch B."/>
            <person name="Kono T."/>
            <person name="Mallez S."/>
            <person name="Becker A."/>
            <person name="Gohl D.M."/>
            <person name="Silverstein K.A.T."/>
            <person name="Koren S."/>
            <person name="Bechman K.B."/>
            <person name="Herman A."/>
            <person name="Abrahante J.E."/>
            <person name="Garbe J."/>
        </authorList>
    </citation>
    <scope>NUCLEOTIDE SEQUENCE</scope>
    <source>
        <strain evidence="10">Duluth1</strain>
        <tissue evidence="10">Whole animal</tissue>
    </source>
</reference>
<keyword evidence="4 9" id="KW-0812">Transmembrane</keyword>
<evidence type="ECO:0000256" key="8">
    <source>
        <dbReference type="ARBA" id="ARBA00025800"/>
    </source>
</evidence>
<dbReference type="InterPro" id="IPR007305">
    <property type="entry name" value="Vesicle_transpt_Got1/SFT2"/>
</dbReference>
<reference evidence="10" key="1">
    <citation type="journal article" date="2019" name="bioRxiv">
        <title>The Genome of the Zebra Mussel, Dreissena polymorpha: A Resource for Invasive Species Research.</title>
        <authorList>
            <person name="McCartney M.A."/>
            <person name="Auch B."/>
            <person name="Kono T."/>
            <person name="Mallez S."/>
            <person name="Zhang Y."/>
            <person name="Obille A."/>
            <person name="Becker A."/>
            <person name="Abrahante J.E."/>
            <person name="Garbe J."/>
            <person name="Badalamenti J.P."/>
            <person name="Herman A."/>
            <person name="Mangelson H."/>
            <person name="Liachko I."/>
            <person name="Sullivan S."/>
            <person name="Sone E.D."/>
            <person name="Koren S."/>
            <person name="Silverstein K.A.T."/>
            <person name="Beckman K.B."/>
            <person name="Gohl D.M."/>
        </authorList>
    </citation>
    <scope>NUCLEOTIDE SEQUENCE</scope>
    <source>
        <strain evidence="10">Duluth1</strain>
        <tissue evidence="10">Whole animal</tissue>
    </source>
</reference>
<evidence type="ECO:0000256" key="7">
    <source>
        <dbReference type="ARBA" id="ARBA00023136"/>
    </source>
</evidence>
<feature type="transmembrane region" description="Helical" evidence="9">
    <location>
        <begin position="71"/>
        <end position="92"/>
    </location>
</feature>
<proteinExistence type="inferred from homology"/>
<gene>
    <name evidence="10" type="ORF">DPMN_122861</name>
</gene>
<feature type="transmembrane region" description="Helical" evidence="9">
    <location>
        <begin position="39"/>
        <end position="65"/>
    </location>
</feature>
<sequence length="177" mass="20094">MAEQLSLKYVVEECESEDPKKAGSDEEEADLDESKKQRILGFVLCLLMGTFCFSLACLYIPVLVLKARKFAMLYTVGSLFIICSFSMLWGPMNHIKHLFSRDRLPFSIAYFGTMFATIYFSIWEKSTVLTVFFAAIQILALVWYIMSYIPGGQTGMKFFSKVFYAAASKTTKTILPV</sequence>
<dbReference type="GO" id="GO:0005737">
    <property type="term" value="C:cytoplasm"/>
    <property type="evidence" value="ECO:0007669"/>
    <property type="project" value="UniProtKB-ARBA"/>
</dbReference>
<feature type="transmembrane region" description="Helical" evidence="9">
    <location>
        <begin position="104"/>
        <end position="122"/>
    </location>
</feature>
<dbReference type="GO" id="GO:0016020">
    <property type="term" value="C:membrane"/>
    <property type="evidence" value="ECO:0007669"/>
    <property type="project" value="UniProtKB-SubCell"/>
</dbReference>
<evidence type="ECO:0000256" key="2">
    <source>
        <dbReference type="ARBA" id="ARBA00004141"/>
    </source>
</evidence>
<evidence type="ECO:0000313" key="11">
    <source>
        <dbReference type="Proteomes" id="UP000828390"/>
    </source>
</evidence>
<evidence type="ECO:0000256" key="5">
    <source>
        <dbReference type="ARBA" id="ARBA00022927"/>
    </source>
</evidence>
<keyword evidence="3 9" id="KW-0813">Transport</keyword>
<evidence type="ECO:0000256" key="6">
    <source>
        <dbReference type="ARBA" id="ARBA00022989"/>
    </source>
</evidence>
<keyword evidence="6 9" id="KW-1133">Transmembrane helix</keyword>
<evidence type="ECO:0000256" key="1">
    <source>
        <dbReference type="ARBA" id="ARBA00003566"/>
    </source>
</evidence>
<comment type="caution">
    <text evidence="10">The sequence shown here is derived from an EMBL/GenBank/DDBJ whole genome shotgun (WGS) entry which is preliminary data.</text>
</comment>
<dbReference type="GO" id="GO:0016192">
    <property type="term" value="P:vesicle-mediated transport"/>
    <property type="evidence" value="ECO:0007669"/>
    <property type="project" value="InterPro"/>
</dbReference>
<organism evidence="10 11">
    <name type="scientific">Dreissena polymorpha</name>
    <name type="common">Zebra mussel</name>
    <name type="synonym">Mytilus polymorpha</name>
    <dbReference type="NCBI Taxonomy" id="45954"/>
    <lineage>
        <taxon>Eukaryota</taxon>
        <taxon>Metazoa</taxon>
        <taxon>Spiralia</taxon>
        <taxon>Lophotrochozoa</taxon>
        <taxon>Mollusca</taxon>
        <taxon>Bivalvia</taxon>
        <taxon>Autobranchia</taxon>
        <taxon>Heteroconchia</taxon>
        <taxon>Euheterodonta</taxon>
        <taxon>Imparidentia</taxon>
        <taxon>Neoheterodontei</taxon>
        <taxon>Myida</taxon>
        <taxon>Dreissenoidea</taxon>
        <taxon>Dreissenidae</taxon>
        <taxon>Dreissena</taxon>
    </lineage>
</organism>
<feature type="transmembrane region" description="Helical" evidence="9">
    <location>
        <begin position="128"/>
        <end position="149"/>
    </location>
</feature>
<accession>A0A9D4JUK2</accession>
<keyword evidence="11" id="KW-1185">Reference proteome</keyword>
<dbReference type="InterPro" id="IPR011691">
    <property type="entry name" value="Vesicle_transpt_SFT2"/>
</dbReference>
<comment type="similarity">
    <text evidence="8 9">Belongs to the SFT2 family.</text>
</comment>
<comment type="subcellular location">
    <subcellularLocation>
        <location evidence="2 9">Membrane</location>
        <topology evidence="2 9">Multi-pass membrane protein</topology>
    </subcellularLocation>
</comment>
<comment type="function">
    <text evidence="1 9">May be involved in fusion of retrograde transport vesicles derived from an endocytic compartment with the Golgi complex.</text>
</comment>
<dbReference type="AlphaFoldDB" id="A0A9D4JUK2"/>
<protein>
    <recommendedName>
        <fullName evidence="9">Vesicle transport protein</fullName>
    </recommendedName>
</protein>
<evidence type="ECO:0000256" key="4">
    <source>
        <dbReference type="ARBA" id="ARBA00022692"/>
    </source>
</evidence>
<dbReference type="Proteomes" id="UP000828390">
    <property type="component" value="Unassembled WGS sequence"/>
</dbReference>
<dbReference type="GO" id="GO:0012505">
    <property type="term" value="C:endomembrane system"/>
    <property type="evidence" value="ECO:0007669"/>
    <property type="project" value="UniProtKB-ARBA"/>
</dbReference>
<dbReference type="GO" id="GO:0015031">
    <property type="term" value="P:protein transport"/>
    <property type="evidence" value="ECO:0007669"/>
    <property type="project" value="UniProtKB-KW"/>
</dbReference>
<evidence type="ECO:0000256" key="9">
    <source>
        <dbReference type="RuleBase" id="RU363111"/>
    </source>
</evidence>
<keyword evidence="7 9" id="KW-0472">Membrane</keyword>
<dbReference type="PANTHER" id="PTHR23137:SF36">
    <property type="entry name" value="VESICLE TRANSPORT PROTEIN SFT2C"/>
    <property type="match status" value="1"/>
</dbReference>